<dbReference type="AlphaFoldDB" id="A0AAV7FBQ2"/>
<feature type="region of interest" description="Disordered" evidence="1">
    <location>
        <begin position="18"/>
        <end position="110"/>
    </location>
</feature>
<feature type="compositionally biased region" description="Basic and acidic residues" evidence="1">
    <location>
        <begin position="91"/>
        <end position="102"/>
    </location>
</feature>
<feature type="region of interest" description="Disordered" evidence="1">
    <location>
        <begin position="124"/>
        <end position="158"/>
    </location>
</feature>
<evidence type="ECO:0000256" key="1">
    <source>
        <dbReference type="SAM" id="MobiDB-lite"/>
    </source>
</evidence>
<reference evidence="2 3" key="1">
    <citation type="submission" date="2021-07" db="EMBL/GenBank/DDBJ databases">
        <title>The Aristolochia fimbriata genome: insights into angiosperm evolution, floral development and chemical biosynthesis.</title>
        <authorList>
            <person name="Jiao Y."/>
        </authorList>
    </citation>
    <scope>NUCLEOTIDE SEQUENCE [LARGE SCALE GENOMIC DNA]</scope>
    <source>
        <strain evidence="2">IBCAS-2021</strain>
        <tissue evidence="2">Leaf</tissue>
    </source>
</reference>
<organism evidence="2 3">
    <name type="scientific">Aristolochia fimbriata</name>
    <name type="common">White veined hardy Dutchman's pipe vine</name>
    <dbReference type="NCBI Taxonomy" id="158543"/>
    <lineage>
        <taxon>Eukaryota</taxon>
        <taxon>Viridiplantae</taxon>
        <taxon>Streptophyta</taxon>
        <taxon>Embryophyta</taxon>
        <taxon>Tracheophyta</taxon>
        <taxon>Spermatophyta</taxon>
        <taxon>Magnoliopsida</taxon>
        <taxon>Magnoliidae</taxon>
        <taxon>Piperales</taxon>
        <taxon>Aristolochiaceae</taxon>
        <taxon>Aristolochia</taxon>
    </lineage>
</organism>
<dbReference type="Proteomes" id="UP000825729">
    <property type="component" value="Unassembled WGS sequence"/>
</dbReference>
<evidence type="ECO:0000313" key="3">
    <source>
        <dbReference type="Proteomes" id="UP000825729"/>
    </source>
</evidence>
<gene>
    <name evidence="2" type="ORF">H6P81_003051</name>
</gene>
<feature type="region of interest" description="Disordered" evidence="1">
    <location>
        <begin position="191"/>
        <end position="247"/>
    </location>
</feature>
<feature type="region of interest" description="Disordered" evidence="1">
    <location>
        <begin position="163"/>
        <end position="182"/>
    </location>
</feature>
<dbReference type="Gene3D" id="3.80.10.10">
    <property type="entry name" value="Ribonuclease Inhibitor"/>
    <property type="match status" value="2"/>
</dbReference>
<evidence type="ECO:0000313" key="2">
    <source>
        <dbReference type="EMBL" id="KAG9458543.1"/>
    </source>
</evidence>
<dbReference type="SUPFAM" id="SSF52058">
    <property type="entry name" value="L domain-like"/>
    <property type="match status" value="1"/>
</dbReference>
<protein>
    <submittedName>
        <fullName evidence="2">Uncharacterized protein</fullName>
    </submittedName>
</protein>
<dbReference type="PANTHER" id="PTHR36766:SF42">
    <property type="entry name" value="NB-ARC DOMAIN DISEASE RESISTANCE PROTEIN"/>
    <property type="match status" value="1"/>
</dbReference>
<dbReference type="InterPro" id="IPR032675">
    <property type="entry name" value="LRR_dom_sf"/>
</dbReference>
<accession>A0AAV7FBQ2</accession>
<dbReference type="PANTHER" id="PTHR36766">
    <property type="entry name" value="PLANT BROAD-SPECTRUM MILDEW RESISTANCE PROTEIN RPW8"/>
    <property type="match status" value="1"/>
</dbReference>
<sequence length="511" mass="57191">MVLIWTVNVGLYKIDSYNSETNGLRDQGAAEGHEEDDKSSTPGGGLAKSIDEDTDWVRAAGEPPDLATVRGGQREGMQNRRTWRSQQSRGRTGDRPATECAKRNGTRGSEIKREKQHFVLEAHVEQRRTRRGKPRGTSRGRAGRPATALKPQSAHDRWLQRESVSGVDDEYDPGLQFPQSISDRTLRLRALRSSPSPGSSPFPQSPEAGKTEQGTVPDSGPAHGQSGRLVRDENRTRRSSRPSPRLRLSIDQCPNLLRLPQLSSRFLQYLTIKDSNEGLLSRLDLSLFESLIYLSISGFPWMEQLPLGNHSTLMMLEIAKFPRLRNLPFDRLKRLVTLKISDCHEAASLLTGLESLTGLRTLTIKDCPGLTAVPVRCLSNVPSLDVINCGQLRFMEVGMQYLTGLKHLNIWDCKELRTLPHGLQNLPELTFLSIYDCESLESLPEWIGSLKTLGVLHMYNCPRVACLPAGLQRLTRLEILLVGRCPQLLNRCARGSGEDWYKIAHIPKIEQ</sequence>
<keyword evidence="3" id="KW-1185">Reference proteome</keyword>
<name>A0AAV7FBQ2_ARIFI</name>
<dbReference type="EMBL" id="JAINDJ010000002">
    <property type="protein sequence ID" value="KAG9458543.1"/>
    <property type="molecule type" value="Genomic_DNA"/>
</dbReference>
<feature type="compositionally biased region" description="Basic residues" evidence="1">
    <location>
        <begin position="128"/>
        <end position="142"/>
    </location>
</feature>
<comment type="caution">
    <text evidence="2">The sequence shown here is derived from an EMBL/GenBank/DDBJ whole genome shotgun (WGS) entry which is preliminary data.</text>
</comment>
<proteinExistence type="predicted"/>